<dbReference type="GO" id="GO:0030288">
    <property type="term" value="C:outer membrane-bounded periplasmic space"/>
    <property type="evidence" value="ECO:0007669"/>
    <property type="project" value="UniProtKB-ARBA"/>
</dbReference>
<dbReference type="GO" id="GO:0015833">
    <property type="term" value="P:peptide transport"/>
    <property type="evidence" value="ECO:0007669"/>
    <property type="project" value="TreeGrafter"/>
</dbReference>
<dbReference type="KEGG" id="cmg:NC81_02060"/>
<dbReference type="PANTHER" id="PTHR30290:SF83">
    <property type="entry name" value="ABC TRANSPORTER SUBSTRATE-BINDING PROTEIN"/>
    <property type="match status" value="1"/>
</dbReference>
<dbReference type="InterPro" id="IPR030678">
    <property type="entry name" value="Peptide/Ni-bd"/>
</dbReference>
<dbReference type="Gene3D" id="3.40.190.10">
    <property type="entry name" value="Periplasmic binding protein-like II"/>
    <property type="match status" value="1"/>
</dbReference>
<dbReference type="InterPro" id="IPR000914">
    <property type="entry name" value="SBP_5_dom"/>
</dbReference>
<dbReference type="Pfam" id="PF00496">
    <property type="entry name" value="SBP_bac_5"/>
    <property type="match status" value="1"/>
</dbReference>
<evidence type="ECO:0000313" key="2">
    <source>
        <dbReference type="EMBL" id="AJR10492.1"/>
    </source>
</evidence>
<dbReference type="KEGG" id="cmx:DNC_02065"/>
<dbReference type="PIRSF" id="PIRSF002741">
    <property type="entry name" value="MppA"/>
    <property type="match status" value="1"/>
</dbReference>
<feature type="domain" description="Solute-binding protein family 5" evidence="1">
    <location>
        <begin position="67"/>
        <end position="299"/>
    </location>
</feature>
<dbReference type="SUPFAM" id="SSF53850">
    <property type="entry name" value="Periplasmic binding protein-like II"/>
    <property type="match status" value="1"/>
</dbReference>
<dbReference type="GeneID" id="1245767"/>
<dbReference type="PROSITE" id="PS51257">
    <property type="entry name" value="PROKAR_LIPOPROTEIN"/>
    <property type="match status" value="1"/>
</dbReference>
<dbReference type="Proteomes" id="UP000260363">
    <property type="component" value="Chromosome"/>
</dbReference>
<dbReference type="GO" id="GO:0043190">
    <property type="term" value="C:ATP-binding cassette (ABC) transporter complex"/>
    <property type="evidence" value="ECO:0007669"/>
    <property type="project" value="InterPro"/>
</dbReference>
<dbReference type="RefSeq" id="WP_010230402.1">
    <property type="nucleotide sequence ID" value="NZ_CP007217.1"/>
</dbReference>
<dbReference type="KEGG" id="cmm:NC80_02045"/>
<dbReference type="EMBL" id="CP007217">
    <property type="protein sequence ID" value="AJR10492.1"/>
    <property type="molecule type" value="Genomic_DNA"/>
</dbReference>
<dbReference type="STRING" id="83560.NC80_02045"/>
<gene>
    <name evidence="2" type="ORF">BD36_02190</name>
</gene>
<evidence type="ECO:0000259" key="1">
    <source>
        <dbReference type="Pfam" id="PF00496"/>
    </source>
</evidence>
<evidence type="ECO:0000313" key="3">
    <source>
        <dbReference type="Proteomes" id="UP000260363"/>
    </source>
</evidence>
<proteinExistence type="predicted"/>
<sequence length="428" mass="48736">MSFRCIFLVIVIFLITGCSYSLPKHTLTIAIHDDPHSLSPEQGENAFNFSLSRILFATLFREEPSGLIPALASSYQPSENGLCYRFFIRKDAKWSDGSLLLAEDVVAAWTHTKKTGRYPELFDNLTFYAPSSSEVVVELKDPSSQLLAILASPFFSVYRPESPLLSSGPFMVHTYLQGETLVLHKNPHYYDDALVELQSIDFRIIPNIYTALHLLRRGDVDWVGQPWHQGIPFELRSASPFYAHYPVDGTFWLILNSKDPILSSLANRKRLVAAIRKEELVRYALGDQYKVVESPSPNEDERFCCYEDSSAQFPGKITLIYPNNITRCQRLAEVLQEQCRNAGINLVLQGLEYHVFVQKRAMQDFSISTATSITFHPLTCAQFDHTALNDFTCLPLYHMEYDYILGKPLDHVIHHPSGSVDLIYARFH</sequence>
<dbReference type="AlphaFoldDB" id="A0A069ZU13"/>
<dbReference type="InterPro" id="IPR039424">
    <property type="entry name" value="SBP_5"/>
</dbReference>
<dbReference type="PANTHER" id="PTHR30290">
    <property type="entry name" value="PERIPLASMIC BINDING COMPONENT OF ABC TRANSPORTER"/>
    <property type="match status" value="1"/>
</dbReference>
<protein>
    <submittedName>
        <fullName evidence="2">Peptide-binding protein</fullName>
    </submittedName>
</protein>
<dbReference type="OMA" id="ILRCQRI"/>
<dbReference type="Gene3D" id="3.10.105.10">
    <property type="entry name" value="Dipeptide-binding Protein, Domain 3"/>
    <property type="match status" value="1"/>
</dbReference>
<reference evidence="2 3" key="1">
    <citation type="submission" date="2014-02" db="EMBL/GenBank/DDBJ databases">
        <authorList>
            <person name="Chen C."/>
            <person name="Conrad T.A."/>
            <person name="Zhou Z."/>
            <person name="Lai Z."/>
            <person name="Zhong G."/>
        </authorList>
    </citation>
    <scope>NUCLEOTIDE SEQUENCE [LARGE SCALE GENOMIC DNA]</scope>
    <source>
        <strain evidence="2 3">Nigg3-28</strain>
    </source>
</reference>
<dbReference type="GO" id="GO:1904680">
    <property type="term" value="F:peptide transmembrane transporter activity"/>
    <property type="evidence" value="ECO:0007669"/>
    <property type="project" value="TreeGrafter"/>
</dbReference>
<organism evidence="2 3">
    <name type="scientific">Chlamydia muridarum</name>
    <dbReference type="NCBI Taxonomy" id="83560"/>
    <lineage>
        <taxon>Bacteria</taxon>
        <taxon>Pseudomonadati</taxon>
        <taxon>Chlamydiota</taxon>
        <taxon>Chlamydiia</taxon>
        <taxon>Chlamydiales</taxon>
        <taxon>Chlamydiaceae</taxon>
        <taxon>Chlamydia/Chlamydophila group</taxon>
        <taxon>Chlamydia</taxon>
    </lineage>
</organism>
<name>A0A069ZU13_CHLMR</name>
<dbReference type="PATRIC" id="fig|83560.10.peg.421"/>
<accession>A0A069ZU13</accession>